<dbReference type="Pfam" id="PF09992">
    <property type="entry name" value="NAGPA"/>
    <property type="match status" value="1"/>
</dbReference>
<gene>
    <name evidence="5" type="ORF">DB32_000685</name>
</gene>
<feature type="compositionally biased region" description="Low complexity" evidence="2">
    <location>
        <begin position="859"/>
        <end position="872"/>
    </location>
</feature>
<evidence type="ECO:0000259" key="4">
    <source>
        <dbReference type="Pfam" id="PF09992"/>
    </source>
</evidence>
<dbReference type="STRING" id="927083.DB32_000685"/>
<dbReference type="PANTHER" id="PTHR40446">
    <property type="entry name" value="N-ACETYLGLUCOSAMINE-1-PHOSPHODIESTER ALPHA-N-ACETYLGLUCOSAMINIDASE"/>
    <property type="match status" value="1"/>
</dbReference>
<evidence type="ECO:0000256" key="1">
    <source>
        <dbReference type="ARBA" id="ARBA00022729"/>
    </source>
</evidence>
<dbReference type="AlphaFoldDB" id="A0A0F6VZF1"/>
<feature type="region of interest" description="Disordered" evidence="2">
    <location>
        <begin position="846"/>
        <end position="872"/>
    </location>
</feature>
<accession>A0A0F6VZF1</accession>
<dbReference type="Pfam" id="PF13517">
    <property type="entry name" value="FG-GAP_3"/>
    <property type="match status" value="1"/>
</dbReference>
<feature type="chain" id="PRO_5002511729" description="Phosphodiester glycosidase domain-containing protein" evidence="3">
    <location>
        <begin position="29"/>
        <end position="872"/>
    </location>
</feature>
<evidence type="ECO:0000256" key="3">
    <source>
        <dbReference type="SAM" id="SignalP"/>
    </source>
</evidence>
<organism evidence="5 6">
    <name type="scientific">Sandaracinus amylolyticus</name>
    <dbReference type="NCBI Taxonomy" id="927083"/>
    <lineage>
        <taxon>Bacteria</taxon>
        <taxon>Pseudomonadati</taxon>
        <taxon>Myxococcota</taxon>
        <taxon>Polyangia</taxon>
        <taxon>Polyangiales</taxon>
        <taxon>Sandaracinaceae</taxon>
        <taxon>Sandaracinus</taxon>
    </lineage>
</organism>
<feature type="signal peptide" evidence="3">
    <location>
        <begin position="1"/>
        <end position="28"/>
    </location>
</feature>
<proteinExistence type="predicted"/>
<sequence length="872" mass="90623">MACSRRASMRALSIACVVAALFSAPARAQTISSRAWSDPQPGVRLLTGRTTSPTTRFWALHVDLCAERVHVAATSRPTSRRTAASWGASVGVQAAVNGDFFRTDTSTPIVYGQAAGSGAAWPVAQTGEAAAYRDDWYYRDYGWIAFGPSWVEFSHTGAVKRAGGATQGFMPGMVTGAIPAGTTALVSGFPELVTEGRRYTCSSPTASSCFPERSDMRARHPRTAMGLSDDRRTLILLVVDGRSSVSAGMYGTELASLMDQLGAWQAFNLDGGGSSQMWLEGRGTINAPSDGTPRAVANHWGIFAGTAGGRPVAPGSCIPRELDDCFRTSQDGGACGELEAVLGASDLGRTSDVDGDGRADVCARGVAGWACRVSTGDGFADAAFAIDALSDTAGFDQASRFSTIRTGDLNGDGRADVCARSSAGVRCWIAGDTGYGAAISGPALDDAGDWDRAMYFSTIRLADVDGDGRDDLCARGYSGLRCWRSAGDALEAESHEGPAWGNAAGFDQPSRYGTIRFGDVDGDRRADVCARTASGVECFLSDGTALTRRVEGPAWSDASGWGATKHWSTIRLADVDGDGRDDLCARGTSDLRCHLSTGEGFAASATIVAPLADESGWGDHDNYATLRVGDVTGDGADDLCARGNAGMRCYAREGDAFRTIDGPALADAQGWDDPRQYSTIRLADVTGDGLADVCARGADAYACWPSSGDGFGAAITLAAFRDAQGWGDARFYSTMRVAGPVCVARQEVCDGGDDDCDGVIDEDACERDGGTSDDAGSASDAGTSSDAAARGDASIAEPASSGCACGVAGRGTARGGWAIALLVLVAWIARQRERLRLPRAISVASASRRGSQNVRKRSSQASTSASGRASTA</sequence>
<feature type="compositionally biased region" description="Low complexity" evidence="2">
    <location>
        <begin position="772"/>
        <end position="792"/>
    </location>
</feature>
<dbReference type="SUPFAM" id="SSF69318">
    <property type="entry name" value="Integrin alpha N-terminal domain"/>
    <property type="match status" value="1"/>
</dbReference>
<dbReference type="KEGG" id="samy:DB32_000685"/>
<reference evidence="5 6" key="1">
    <citation type="submission" date="2015-03" db="EMBL/GenBank/DDBJ databases">
        <title>Genome assembly of Sandaracinus amylolyticus DSM 53668.</title>
        <authorList>
            <person name="Sharma G."/>
            <person name="Subramanian S."/>
        </authorList>
    </citation>
    <scope>NUCLEOTIDE SEQUENCE [LARGE SCALE GENOMIC DNA]</scope>
    <source>
        <strain evidence="5 6">DSM 53668</strain>
    </source>
</reference>
<evidence type="ECO:0000256" key="2">
    <source>
        <dbReference type="SAM" id="MobiDB-lite"/>
    </source>
</evidence>
<evidence type="ECO:0000313" key="5">
    <source>
        <dbReference type="EMBL" id="AKF03536.1"/>
    </source>
</evidence>
<protein>
    <recommendedName>
        <fullName evidence="4">Phosphodiester glycosidase domain-containing protein</fullName>
    </recommendedName>
</protein>
<keyword evidence="1 3" id="KW-0732">Signal</keyword>
<dbReference type="InterPro" id="IPR013517">
    <property type="entry name" value="FG-GAP"/>
</dbReference>
<dbReference type="InterPro" id="IPR028994">
    <property type="entry name" value="Integrin_alpha_N"/>
</dbReference>
<feature type="domain" description="Phosphodiester glycosidase" evidence="4">
    <location>
        <begin position="91"/>
        <end position="303"/>
    </location>
</feature>
<keyword evidence="6" id="KW-1185">Reference proteome</keyword>
<dbReference type="Proteomes" id="UP000034883">
    <property type="component" value="Chromosome"/>
</dbReference>
<name>A0A0F6VZF1_9BACT</name>
<evidence type="ECO:0000313" key="6">
    <source>
        <dbReference type="Proteomes" id="UP000034883"/>
    </source>
</evidence>
<feature type="region of interest" description="Disordered" evidence="2">
    <location>
        <begin position="767"/>
        <end position="792"/>
    </location>
</feature>
<dbReference type="InterPro" id="IPR018711">
    <property type="entry name" value="NAGPA"/>
</dbReference>
<dbReference type="EMBL" id="CP011125">
    <property type="protein sequence ID" value="AKF03536.1"/>
    <property type="molecule type" value="Genomic_DNA"/>
</dbReference>
<dbReference type="PANTHER" id="PTHR40446:SF2">
    <property type="entry name" value="N-ACETYLGLUCOSAMINE-1-PHOSPHODIESTER ALPHA-N-ACETYLGLUCOSAMINIDASE"/>
    <property type="match status" value="1"/>
</dbReference>